<organism evidence="2">
    <name type="scientific">Leifsonia sp. NPDC080035</name>
    <dbReference type="NCBI Taxonomy" id="3143936"/>
    <lineage>
        <taxon>Bacteria</taxon>
        <taxon>Bacillati</taxon>
        <taxon>Actinomycetota</taxon>
        <taxon>Actinomycetes</taxon>
        <taxon>Micrococcales</taxon>
        <taxon>Microbacteriaceae</taxon>
        <taxon>Leifsonia</taxon>
    </lineage>
</organism>
<dbReference type="RefSeq" id="WP_348786600.1">
    <property type="nucleotide sequence ID" value="NZ_CP157390.1"/>
</dbReference>
<accession>A0AAU7G6P1</accession>
<keyword evidence="1" id="KW-0812">Transmembrane</keyword>
<sequence length="107" mass="10980">MKLSLNHHGWIGAAAGLLSLIPGMQWLAPIALVASAASVIYMCITGGLDGIGACIVSAVMAVIPGAGRLIGKTMSRNAAEWITEAWKQASQALGISFDMLGVSKGWG</sequence>
<gene>
    <name evidence="2" type="ORF">AAME72_10965</name>
</gene>
<proteinExistence type="predicted"/>
<evidence type="ECO:0000313" key="2">
    <source>
        <dbReference type="EMBL" id="XBM46616.1"/>
    </source>
</evidence>
<evidence type="ECO:0000256" key="1">
    <source>
        <dbReference type="SAM" id="Phobius"/>
    </source>
</evidence>
<dbReference type="EMBL" id="CP157390">
    <property type="protein sequence ID" value="XBM46616.1"/>
    <property type="molecule type" value="Genomic_DNA"/>
</dbReference>
<feature type="transmembrane region" description="Helical" evidence="1">
    <location>
        <begin position="12"/>
        <end position="33"/>
    </location>
</feature>
<name>A0AAU7G6P1_9MICO</name>
<keyword evidence="1" id="KW-0472">Membrane</keyword>
<keyword evidence="1" id="KW-1133">Transmembrane helix</keyword>
<dbReference type="AlphaFoldDB" id="A0AAU7G6P1"/>
<feature type="transmembrane region" description="Helical" evidence="1">
    <location>
        <begin position="39"/>
        <end position="66"/>
    </location>
</feature>
<reference evidence="2" key="1">
    <citation type="submission" date="2024-05" db="EMBL/GenBank/DDBJ databases">
        <title>The Natural Products Discovery Center: Release of the First 8490 Sequenced Strains for Exploring Actinobacteria Biosynthetic Diversity.</title>
        <authorList>
            <person name="Kalkreuter E."/>
            <person name="Kautsar S.A."/>
            <person name="Yang D."/>
            <person name="Bader C.D."/>
            <person name="Teijaro C.N."/>
            <person name="Fluegel L."/>
            <person name="Davis C.M."/>
            <person name="Simpson J.R."/>
            <person name="Lauterbach L."/>
            <person name="Steele A.D."/>
            <person name="Gui C."/>
            <person name="Meng S."/>
            <person name="Li G."/>
            <person name="Viehrig K."/>
            <person name="Ye F."/>
            <person name="Su P."/>
            <person name="Kiefer A.F."/>
            <person name="Nichols A."/>
            <person name="Cepeda A.J."/>
            <person name="Yan W."/>
            <person name="Fan B."/>
            <person name="Jiang Y."/>
            <person name="Adhikari A."/>
            <person name="Zheng C.-J."/>
            <person name="Schuster L."/>
            <person name="Cowan T.M."/>
            <person name="Smanski M.J."/>
            <person name="Chevrette M.G."/>
            <person name="de Carvalho L.P.S."/>
            <person name="Shen B."/>
        </authorList>
    </citation>
    <scope>NUCLEOTIDE SEQUENCE</scope>
    <source>
        <strain evidence="2">NPDC080035</strain>
    </source>
</reference>
<protein>
    <submittedName>
        <fullName evidence="2">Uncharacterized protein</fullName>
    </submittedName>
</protein>